<keyword evidence="2" id="KW-1185">Reference proteome</keyword>
<proteinExistence type="predicted"/>
<name>A0A3A6TTA4_9GAMM</name>
<evidence type="ECO:0000313" key="1">
    <source>
        <dbReference type="EMBL" id="RJY19454.1"/>
    </source>
</evidence>
<evidence type="ECO:0000313" key="2">
    <source>
        <dbReference type="Proteomes" id="UP000273022"/>
    </source>
</evidence>
<sequence>MIVCQPELIVVYNSLCLLTAFTECVKRLCTIDEHIIPLDGKTLRRTLDKMNEVQAIHTADIEHTY</sequence>
<gene>
    <name evidence="1" type="ORF">D5R81_00450</name>
</gene>
<reference evidence="1 2" key="1">
    <citation type="submission" date="2018-09" db="EMBL/GenBank/DDBJ databases">
        <title>Phylogeny of the Shewanellaceae, and recommendation for two new genera, Pseudoshewanella and Parashewanella.</title>
        <authorList>
            <person name="Wang G."/>
        </authorList>
    </citation>
    <scope>NUCLEOTIDE SEQUENCE [LARGE SCALE GENOMIC DNA]</scope>
    <source>
        <strain evidence="1 2">KCTC 22492</strain>
    </source>
</reference>
<organism evidence="1 2">
    <name type="scientific">Parashewanella spongiae</name>
    <dbReference type="NCBI Taxonomy" id="342950"/>
    <lineage>
        <taxon>Bacteria</taxon>
        <taxon>Pseudomonadati</taxon>
        <taxon>Pseudomonadota</taxon>
        <taxon>Gammaproteobacteria</taxon>
        <taxon>Alteromonadales</taxon>
        <taxon>Shewanellaceae</taxon>
        <taxon>Parashewanella</taxon>
    </lineage>
</organism>
<dbReference type="Proteomes" id="UP000273022">
    <property type="component" value="Unassembled WGS sequence"/>
</dbReference>
<protein>
    <submittedName>
        <fullName evidence="1">Uncharacterized protein</fullName>
    </submittedName>
</protein>
<comment type="caution">
    <text evidence="1">The sequence shown here is derived from an EMBL/GenBank/DDBJ whole genome shotgun (WGS) entry which is preliminary data.</text>
</comment>
<dbReference type="EMBL" id="QYYH01000002">
    <property type="protein sequence ID" value="RJY19454.1"/>
    <property type="molecule type" value="Genomic_DNA"/>
</dbReference>
<accession>A0A3A6TTA4</accession>
<dbReference type="AlphaFoldDB" id="A0A3A6TTA4"/>